<dbReference type="InterPro" id="IPR008183">
    <property type="entry name" value="Aldose_1/G6P_1-epimerase"/>
</dbReference>
<evidence type="ECO:0000256" key="3">
    <source>
        <dbReference type="ARBA" id="ARBA00004947"/>
    </source>
</evidence>
<comment type="catalytic activity">
    <reaction evidence="2">
        <text>alpha-D-galactose = beta-D-galactose</text>
        <dbReference type="Rhea" id="RHEA:28675"/>
        <dbReference type="ChEBI" id="CHEBI:27667"/>
        <dbReference type="ChEBI" id="CHEBI:28061"/>
        <dbReference type="EC" id="5.1.3.3"/>
    </reaction>
    <physiologicalReaction direction="right-to-left" evidence="2">
        <dbReference type="Rhea" id="RHEA:28677"/>
    </physiologicalReaction>
</comment>
<evidence type="ECO:0000256" key="5">
    <source>
        <dbReference type="ARBA" id="ARBA00023235"/>
    </source>
</evidence>
<comment type="function">
    <text evidence="6">Mutarotase that catalyzes the interconversion of beta-D-galactose and alpha-D-galactose during galactose metabolism. Beta-D-galactose is metabolized in the liver into glucose 1-phosphate, the primary metabolic fuel, by the action of four enzymes that constitute the Leloir pathway: GALM, GALK1 (galactokinase), GALT (galactose-1-phosphate uridylyltransferase) and GALE (UDP-galactose-4'-epimerase). Involved in the maintenance of the equilibrium between the beta- and alpha-anomers of galactose, therefore ensuring a sufficient supply of the alpha-anomer for GALK1. Also active on D-glucose although shows a preference for galactose over glucose.</text>
</comment>
<evidence type="ECO:0000256" key="1">
    <source>
        <dbReference type="ARBA" id="ARBA00001096"/>
    </source>
</evidence>
<dbReference type="SUPFAM" id="SSF74650">
    <property type="entry name" value="Galactose mutarotase-like"/>
    <property type="match status" value="1"/>
</dbReference>
<dbReference type="InterPro" id="IPR014718">
    <property type="entry name" value="GH-type_carb-bd"/>
</dbReference>
<sequence length="286" mass="32166">MAHQEYSHFPNGDVIFLDRGDGSSALVHLFGATLLSWKCKGQENLFVSSTSKFDKKKAIRGGVPVVFPNFGPWPLGPQHGFARIKPWTVSIPPTKGQDGNVLTVLSLEDDEETRNMWDYKFKLVYTLELKEDSLVSSFSVHNTDSKSLGFTCLMHTYFRVADITSTAVSGLKGLAFTDKLKDGKQERETRDEVTIDRNYDRVYKNAPKTIQIVSGGNPSRKIELITFNLPDIVVWNPWEEKAKEMGDFDDLGYKEMICVEAGKVDEPVTLPAGQHYECSQTFKSLL</sequence>
<dbReference type="Gene3D" id="2.70.98.10">
    <property type="match status" value="1"/>
</dbReference>
<dbReference type="InterPro" id="IPR011013">
    <property type="entry name" value="Gal_mutarotase_sf_dom"/>
</dbReference>
<comment type="pathway">
    <text evidence="3">Carbohydrate metabolism; galactose metabolism.</text>
</comment>
<comment type="catalytic activity">
    <reaction evidence="1">
        <text>alpha-D-glucose 6-phosphate = beta-D-glucose 6-phosphate</text>
        <dbReference type="Rhea" id="RHEA:16249"/>
        <dbReference type="ChEBI" id="CHEBI:58225"/>
        <dbReference type="ChEBI" id="CHEBI:58247"/>
        <dbReference type="EC" id="5.1.3.15"/>
    </reaction>
</comment>
<protein>
    <recommendedName>
        <fullName evidence="7">glucose-6-phosphate 1-epimerase</fullName>
        <ecNumber evidence="7">5.1.3.15</ecNumber>
    </recommendedName>
</protein>
<evidence type="ECO:0000256" key="6">
    <source>
        <dbReference type="ARBA" id="ARBA00045743"/>
    </source>
</evidence>
<dbReference type="PANTHER" id="PTHR11122:SF13">
    <property type="entry name" value="GLUCOSE-6-PHOSPHATE 1-EPIMERASE"/>
    <property type="match status" value="1"/>
</dbReference>
<comment type="similarity">
    <text evidence="4 7">Belongs to the glucose-6-phosphate 1-epimerase family.</text>
</comment>
<keyword evidence="8" id="KW-1185">Reference proteome</keyword>
<name>A0ABM0JBD7_APLCA</name>
<dbReference type="EC" id="5.1.3.15" evidence="7"/>
<dbReference type="Pfam" id="PF01263">
    <property type="entry name" value="Aldose_epim"/>
    <property type="match status" value="1"/>
</dbReference>
<dbReference type="GeneID" id="101851778"/>
<evidence type="ECO:0000313" key="9">
    <source>
        <dbReference type="RefSeq" id="XP_005089766.1"/>
    </source>
</evidence>
<dbReference type="Proteomes" id="UP000694888">
    <property type="component" value="Unplaced"/>
</dbReference>
<dbReference type="RefSeq" id="XP_005089766.1">
    <property type="nucleotide sequence ID" value="XM_005089709.3"/>
</dbReference>
<dbReference type="InterPro" id="IPR025532">
    <property type="entry name" value="G6P_1-epimerase"/>
</dbReference>
<gene>
    <name evidence="9" type="primary">LOC101851778</name>
</gene>
<evidence type="ECO:0000256" key="2">
    <source>
        <dbReference type="ARBA" id="ARBA00001712"/>
    </source>
</evidence>
<reference evidence="9" key="1">
    <citation type="submission" date="2025-08" db="UniProtKB">
        <authorList>
            <consortium name="RefSeq"/>
        </authorList>
    </citation>
    <scope>IDENTIFICATION</scope>
</reference>
<evidence type="ECO:0000256" key="7">
    <source>
        <dbReference type="PIRNR" id="PIRNR016020"/>
    </source>
</evidence>
<dbReference type="PIRSF" id="PIRSF016020">
    <property type="entry name" value="PHexose_mutarotase"/>
    <property type="match status" value="1"/>
</dbReference>
<evidence type="ECO:0000256" key="4">
    <source>
        <dbReference type="ARBA" id="ARBA00005866"/>
    </source>
</evidence>
<dbReference type="CDD" id="cd09020">
    <property type="entry name" value="D-hex-6-P-epi_like"/>
    <property type="match status" value="1"/>
</dbReference>
<organism evidence="8 9">
    <name type="scientific">Aplysia californica</name>
    <name type="common">California sea hare</name>
    <dbReference type="NCBI Taxonomy" id="6500"/>
    <lineage>
        <taxon>Eukaryota</taxon>
        <taxon>Metazoa</taxon>
        <taxon>Spiralia</taxon>
        <taxon>Lophotrochozoa</taxon>
        <taxon>Mollusca</taxon>
        <taxon>Gastropoda</taxon>
        <taxon>Heterobranchia</taxon>
        <taxon>Euthyneura</taxon>
        <taxon>Tectipleura</taxon>
        <taxon>Aplysiida</taxon>
        <taxon>Aplysioidea</taxon>
        <taxon>Aplysiidae</taxon>
        <taxon>Aplysia</taxon>
    </lineage>
</organism>
<evidence type="ECO:0000313" key="8">
    <source>
        <dbReference type="Proteomes" id="UP000694888"/>
    </source>
</evidence>
<dbReference type="PANTHER" id="PTHR11122">
    <property type="entry name" value="APOSPORY-ASSOCIATED PROTEIN C-RELATED"/>
    <property type="match status" value="1"/>
</dbReference>
<proteinExistence type="inferred from homology"/>
<accession>A0ABM0JBD7</accession>
<keyword evidence="5 7" id="KW-0413">Isomerase</keyword>